<dbReference type="GO" id="GO:0016747">
    <property type="term" value="F:acyltransferase activity, transferring groups other than amino-acyl groups"/>
    <property type="evidence" value="ECO:0007669"/>
    <property type="project" value="InterPro"/>
</dbReference>
<dbReference type="GO" id="GO:0009245">
    <property type="term" value="P:lipid A biosynthetic process"/>
    <property type="evidence" value="ECO:0007669"/>
    <property type="project" value="InterPro"/>
</dbReference>
<gene>
    <name evidence="2" type="ORF">D7X12_42050</name>
</gene>
<accession>A0A3A8M845</accession>
<dbReference type="AlphaFoldDB" id="A0A3A8M845"/>
<reference evidence="3" key="1">
    <citation type="submission" date="2018-09" db="EMBL/GenBank/DDBJ databases">
        <authorList>
            <person name="Livingstone P.G."/>
            <person name="Whitworth D.E."/>
        </authorList>
    </citation>
    <scope>NUCLEOTIDE SEQUENCE [LARGE SCALE GENOMIC DNA]</scope>
    <source>
        <strain evidence="3">CA040B</strain>
    </source>
</reference>
<evidence type="ECO:0000313" key="3">
    <source>
        <dbReference type="Proteomes" id="UP000273405"/>
    </source>
</evidence>
<organism evidence="2 3">
    <name type="scientific">Corallococcus sicarius</name>
    <dbReference type="NCBI Taxonomy" id="2316726"/>
    <lineage>
        <taxon>Bacteria</taxon>
        <taxon>Pseudomonadati</taxon>
        <taxon>Myxococcota</taxon>
        <taxon>Myxococcia</taxon>
        <taxon>Myxococcales</taxon>
        <taxon>Cystobacterineae</taxon>
        <taxon>Myxococcaceae</taxon>
        <taxon>Corallococcus</taxon>
    </lineage>
</organism>
<dbReference type="Proteomes" id="UP000273405">
    <property type="component" value="Unassembled WGS sequence"/>
</dbReference>
<feature type="non-terminal residue" evidence="2">
    <location>
        <position position="93"/>
    </location>
</feature>
<evidence type="ECO:0000259" key="1">
    <source>
        <dbReference type="Pfam" id="PF04613"/>
    </source>
</evidence>
<dbReference type="Pfam" id="PF04613">
    <property type="entry name" value="LpxD"/>
    <property type="match status" value="1"/>
</dbReference>
<dbReference type="Gene3D" id="3.40.1390.10">
    <property type="entry name" value="MurE/MurF, N-terminal domain"/>
    <property type="match status" value="1"/>
</dbReference>
<proteinExistence type="predicted"/>
<sequence length="93" mass="9456">MSFSLGELAASLGATVQGDAGLIVKSIAPLDQAGADQLAFLSNPLYLNQAVSSGAGAIIVSLRDLETLESQGHAAGRNWLIAANPYAAFARVA</sequence>
<dbReference type="EMBL" id="RAWG01000766">
    <property type="protein sequence ID" value="RKH22644.1"/>
    <property type="molecule type" value="Genomic_DNA"/>
</dbReference>
<evidence type="ECO:0000313" key="2">
    <source>
        <dbReference type="EMBL" id="RKH22644.1"/>
    </source>
</evidence>
<protein>
    <submittedName>
        <fullName evidence="2">UDP-3-O-(3-hydroxymyristoyl)glucosamine N-acyltransferase</fullName>
    </submittedName>
</protein>
<keyword evidence="3" id="KW-1185">Reference proteome</keyword>
<name>A0A3A8M845_9BACT</name>
<keyword evidence="2" id="KW-0012">Acyltransferase</keyword>
<comment type="caution">
    <text evidence="2">The sequence shown here is derived from an EMBL/GenBank/DDBJ whole genome shotgun (WGS) entry which is preliminary data.</text>
</comment>
<dbReference type="GO" id="GO:0016020">
    <property type="term" value="C:membrane"/>
    <property type="evidence" value="ECO:0007669"/>
    <property type="project" value="GOC"/>
</dbReference>
<keyword evidence="2" id="KW-0808">Transferase</keyword>
<dbReference type="InterPro" id="IPR020573">
    <property type="entry name" value="UDP_GlcNAc_AcTrfase_non-rep"/>
</dbReference>
<feature type="domain" description="UDP-3-O-[3-hydroxymyristoyl] glucosamine N-acyltransferase non-repeat region" evidence="1">
    <location>
        <begin position="23"/>
        <end position="93"/>
    </location>
</feature>